<organism evidence="1 2">
    <name type="scientific">Variovorax ginsengisoli</name>
    <dbReference type="NCBI Taxonomy" id="363844"/>
    <lineage>
        <taxon>Bacteria</taxon>
        <taxon>Pseudomonadati</taxon>
        <taxon>Pseudomonadota</taxon>
        <taxon>Betaproteobacteria</taxon>
        <taxon>Burkholderiales</taxon>
        <taxon>Comamonadaceae</taxon>
        <taxon>Variovorax</taxon>
    </lineage>
</organism>
<accession>A0ABT8SAA7</accession>
<dbReference type="InterPro" id="IPR011010">
    <property type="entry name" value="DNA_brk_join_enz"/>
</dbReference>
<reference evidence="1" key="1">
    <citation type="submission" date="2023-06" db="EMBL/GenBank/DDBJ databases">
        <authorList>
            <person name="Jiang Y."/>
            <person name="Liu Q."/>
        </authorList>
    </citation>
    <scope>NUCLEOTIDE SEQUENCE</scope>
    <source>
        <strain evidence="1">CGMCC 1.12090</strain>
    </source>
</reference>
<name>A0ABT8SAA7_9BURK</name>
<proteinExistence type="predicted"/>
<keyword evidence="2" id="KW-1185">Reference proteome</keyword>
<evidence type="ECO:0000313" key="2">
    <source>
        <dbReference type="Proteomes" id="UP001169027"/>
    </source>
</evidence>
<dbReference type="SUPFAM" id="SSF56349">
    <property type="entry name" value="DNA breaking-rejoining enzymes"/>
    <property type="match status" value="1"/>
</dbReference>
<evidence type="ECO:0000313" key="1">
    <source>
        <dbReference type="EMBL" id="MDO1535710.1"/>
    </source>
</evidence>
<sequence>MRDNTVDSALRTLVGYDTKEQITGHGFRATARTQFRELLGWDREVIERHLAHVSDEELGLQL</sequence>
<evidence type="ECO:0008006" key="3">
    <source>
        <dbReference type="Google" id="ProtNLM"/>
    </source>
</evidence>
<dbReference type="Proteomes" id="UP001169027">
    <property type="component" value="Unassembled WGS sequence"/>
</dbReference>
<protein>
    <recommendedName>
        <fullName evidence="3">Integrase</fullName>
    </recommendedName>
</protein>
<comment type="caution">
    <text evidence="1">The sequence shown here is derived from an EMBL/GenBank/DDBJ whole genome shotgun (WGS) entry which is preliminary data.</text>
</comment>
<dbReference type="EMBL" id="JAUKVY010000021">
    <property type="protein sequence ID" value="MDO1535710.1"/>
    <property type="molecule type" value="Genomic_DNA"/>
</dbReference>
<dbReference type="RefSeq" id="WP_301813509.1">
    <property type="nucleotide sequence ID" value="NZ_JAUJZH010000021.1"/>
</dbReference>
<gene>
    <name evidence="1" type="ORF">Q2T77_25835</name>
</gene>